<dbReference type="Pfam" id="PF00990">
    <property type="entry name" value="GGDEF"/>
    <property type="match status" value="1"/>
</dbReference>
<dbReference type="InterPro" id="IPR001633">
    <property type="entry name" value="EAL_dom"/>
</dbReference>
<proteinExistence type="predicted"/>
<dbReference type="CDD" id="cd00130">
    <property type="entry name" value="PAS"/>
    <property type="match status" value="1"/>
</dbReference>
<dbReference type="CDD" id="cd01948">
    <property type="entry name" value="EAL"/>
    <property type="match status" value="1"/>
</dbReference>
<comment type="caution">
    <text evidence="1">Lacks conserved residue(s) required for the propagation of feature annotation.</text>
</comment>
<dbReference type="SUPFAM" id="SSF55073">
    <property type="entry name" value="Nucleotide cyclase"/>
    <property type="match status" value="1"/>
</dbReference>
<dbReference type="GO" id="GO:0006355">
    <property type="term" value="P:regulation of DNA-templated transcription"/>
    <property type="evidence" value="ECO:0007669"/>
    <property type="project" value="InterPro"/>
</dbReference>
<dbReference type="SUPFAM" id="SSF141868">
    <property type="entry name" value="EAL domain-like"/>
    <property type="match status" value="1"/>
</dbReference>
<dbReference type="AlphaFoldDB" id="A0A0B3BV76"/>
<dbReference type="Proteomes" id="UP000030980">
    <property type="component" value="Unassembled WGS sequence"/>
</dbReference>
<evidence type="ECO:0000256" key="1">
    <source>
        <dbReference type="PROSITE-ProRule" id="PRU00169"/>
    </source>
</evidence>
<dbReference type="InterPro" id="IPR035919">
    <property type="entry name" value="EAL_sf"/>
</dbReference>
<evidence type="ECO:0000259" key="5">
    <source>
        <dbReference type="PROSITE" id="PS50887"/>
    </source>
</evidence>
<dbReference type="InterPro" id="IPR001789">
    <property type="entry name" value="Sig_transdc_resp-reg_receiver"/>
</dbReference>
<dbReference type="RefSeq" id="WP_039606590.1">
    <property type="nucleotide sequence ID" value="NZ_FMUP01000002.1"/>
</dbReference>
<dbReference type="Pfam" id="PF00989">
    <property type="entry name" value="PAS"/>
    <property type="match status" value="1"/>
</dbReference>
<evidence type="ECO:0000313" key="7">
    <source>
        <dbReference type="Proteomes" id="UP000030980"/>
    </source>
</evidence>
<keyword evidence="7" id="KW-1185">Reference proteome</keyword>
<dbReference type="PROSITE" id="PS50887">
    <property type="entry name" value="GGDEF"/>
    <property type="match status" value="1"/>
</dbReference>
<feature type="coiled-coil region" evidence="2">
    <location>
        <begin position="114"/>
        <end position="148"/>
    </location>
</feature>
<dbReference type="InterPro" id="IPR013767">
    <property type="entry name" value="PAS_fold"/>
</dbReference>
<dbReference type="PANTHER" id="PTHR33121">
    <property type="entry name" value="CYCLIC DI-GMP PHOSPHODIESTERASE PDEF"/>
    <property type="match status" value="1"/>
</dbReference>
<evidence type="ECO:0000259" key="4">
    <source>
        <dbReference type="PROSITE" id="PS50883"/>
    </source>
</evidence>
<evidence type="ECO:0000313" key="6">
    <source>
        <dbReference type="EMBL" id="KHO64564.1"/>
    </source>
</evidence>
<dbReference type="InterPro" id="IPR035965">
    <property type="entry name" value="PAS-like_dom_sf"/>
</dbReference>
<reference evidence="6 7" key="1">
    <citation type="submission" date="2014-11" db="EMBL/GenBank/DDBJ databases">
        <title>Genome sequence of Pseudomonas tuomuerensis JCM 14085.</title>
        <authorList>
            <person name="Shin S.-K."/>
            <person name="Yi H."/>
        </authorList>
    </citation>
    <scope>NUCLEOTIDE SEQUENCE [LARGE SCALE GENOMIC DNA]</scope>
    <source>
        <strain evidence="6 7">JCM 14085</strain>
    </source>
</reference>
<dbReference type="NCBIfam" id="TIGR00229">
    <property type="entry name" value="sensory_box"/>
    <property type="match status" value="1"/>
</dbReference>
<dbReference type="InterPro" id="IPR000160">
    <property type="entry name" value="GGDEF_dom"/>
</dbReference>
<dbReference type="Gene3D" id="3.30.450.20">
    <property type="entry name" value="PAS domain"/>
    <property type="match status" value="1"/>
</dbReference>
<evidence type="ECO:0000259" key="3">
    <source>
        <dbReference type="PROSITE" id="PS50110"/>
    </source>
</evidence>
<dbReference type="PROSITE" id="PS50883">
    <property type="entry name" value="EAL"/>
    <property type="match status" value="1"/>
</dbReference>
<keyword evidence="2" id="KW-0175">Coiled coil</keyword>
<dbReference type="EMBL" id="JTAK01000004">
    <property type="protein sequence ID" value="KHO64564.1"/>
    <property type="molecule type" value="Genomic_DNA"/>
</dbReference>
<dbReference type="InterPro" id="IPR011006">
    <property type="entry name" value="CheY-like_superfamily"/>
</dbReference>
<dbReference type="Gene3D" id="3.20.20.450">
    <property type="entry name" value="EAL domain"/>
    <property type="match status" value="1"/>
</dbReference>
<evidence type="ECO:0000256" key="2">
    <source>
        <dbReference type="SAM" id="Coils"/>
    </source>
</evidence>
<dbReference type="CDD" id="cd01949">
    <property type="entry name" value="GGDEF"/>
    <property type="match status" value="1"/>
</dbReference>
<dbReference type="Gene3D" id="3.40.50.2300">
    <property type="match status" value="1"/>
</dbReference>
<dbReference type="SUPFAM" id="SSF55785">
    <property type="entry name" value="PYP-like sensor domain (PAS domain)"/>
    <property type="match status" value="1"/>
</dbReference>
<dbReference type="GO" id="GO:0071111">
    <property type="term" value="F:cyclic-guanylate-specific phosphodiesterase activity"/>
    <property type="evidence" value="ECO:0007669"/>
    <property type="project" value="InterPro"/>
</dbReference>
<organism evidence="6 7">
    <name type="scientific">Pseudomonas flexibilis</name>
    <dbReference type="NCBI Taxonomy" id="706570"/>
    <lineage>
        <taxon>Bacteria</taxon>
        <taxon>Pseudomonadati</taxon>
        <taxon>Pseudomonadota</taxon>
        <taxon>Gammaproteobacteria</taxon>
        <taxon>Pseudomonadales</taxon>
        <taxon>Pseudomonadaceae</taxon>
        <taxon>Pseudomonas</taxon>
    </lineage>
</organism>
<dbReference type="InterPro" id="IPR050706">
    <property type="entry name" value="Cyclic-di-GMP_PDE-like"/>
</dbReference>
<dbReference type="InterPro" id="IPR000014">
    <property type="entry name" value="PAS"/>
</dbReference>
<sequence length="694" mass="76452">MTIDKKTIRLLLLEDSQNEAERLVSLFRNAGRATRVQRLTSAEDLQSTLQQTWDLLICAPSSQLLPPEEVVHAIRRQAKDLPIIQLVPAGMPTRDISDAIVEAMSLGAQDALPQGEDERLMRVAERELANLEERRARRAAEVALHEAEKRCQLLLDSSVDAIAYAHDGMHIYANRAYLELFGYADADELEGMPMIDLIGASDQSAFKDFLKGYQSGNGRSELNCGGVRTDGETFRARMHFSPASYDGEPCIQVVIRRDADNAELEERLREASTLDPLTGLYNRPHFLELMDAAAERAVNAGQPSALAYLQLNHYAQLLSELGVTDIGLLLTELARWLPGQLPAEAYLARFSDEVFTVLYTGHTPEQLQTPLEALLKRLEGHLFDIHGRSVQASLGIGLAGLSEKTARAQDVIDRAHRCADSLEGRAGLKLHDPTEELAAEASRGNLEAMVRQALDSNGFRLLFQPIISLRGDTQEHYEVLLRLASPQGEELSPPDFLDAARQAGLAVRIDRWVLLTAVKQLVEHLAKGHSTRLFIHLSDASLQDPGLLPWLTTVLKAARLPADSLVLQLRETDAVSYLKQAKALAEGLHALHCKVALVQFGCALNPLNTLRHLAADYVKLDASFTRELGQPEQLEGIKTLLAGLHAQNRLSIMPAVETASALSSLWQAGVNYIQGHYLQSPAATMNYDFAAGEE</sequence>
<dbReference type="PANTHER" id="PTHR33121:SF23">
    <property type="entry name" value="CYCLIC DI-GMP PHOSPHODIESTERASE PDEB"/>
    <property type="match status" value="1"/>
</dbReference>
<accession>A0A0B3BV76</accession>
<protein>
    <submittedName>
        <fullName evidence="6">Ferrous iron transporter C</fullName>
    </submittedName>
</protein>
<dbReference type="PROSITE" id="PS50110">
    <property type="entry name" value="RESPONSE_REGULATORY"/>
    <property type="match status" value="1"/>
</dbReference>
<dbReference type="SUPFAM" id="SSF52172">
    <property type="entry name" value="CheY-like"/>
    <property type="match status" value="1"/>
</dbReference>
<dbReference type="OrthoDB" id="7052318at2"/>
<name>A0A0B3BV76_9PSED</name>
<gene>
    <name evidence="6" type="ORF">PT85_10205</name>
</gene>
<dbReference type="SMART" id="SM00267">
    <property type="entry name" value="GGDEF"/>
    <property type="match status" value="1"/>
</dbReference>
<feature type="domain" description="GGDEF" evidence="5">
    <location>
        <begin position="302"/>
        <end position="433"/>
    </location>
</feature>
<dbReference type="Gene3D" id="3.30.70.270">
    <property type="match status" value="1"/>
</dbReference>
<dbReference type="STRING" id="706570.PT85_10205"/>
<dbReference type="InterPro" id="IPR029787">
    <property type="entry name" value="Nucleotide_cyclase"/>
</dbReference>
<dbReference type="Pfam" id="PF00563">
    <property type="entry name" value="EAL"/>
    <property type="match status" value="1"/>
</dbReference>
<dbReference type="GO" id="GO:0000160">
    <property type="term" value="P:phosphorelay signal transduction system"/>
    <property type="evidence" value="ECO:0007669"/>
    <property type="project" value="InterPro"/>
</dbReference>
<feature type="domain" description="EAL" evidence="4">
    <location>
        <begin position="443"/>
        <end position="694"/>
    </location>
</feature>
<dbReference type="InterPro" id="IPR043128">
    <property type="entry name" value="Rev_trsase/Diguanyl_cyclase"/>
</dbReference>
<dbReference type="SMART" id="SM00052">
    <property type="entry name" value="EAL"/>
    <property type="match status" value="1"/>
</dbReference>
<comment type="caution">
    <text evidence="6">The sequence shown here is derived from an EMBL/GenBank/DDBJ whole genome shotgun (WGS) entry which is preliminary data.</text>
</comment>
<feature type="domain" description="Response regulatory" evidence="3">
    <location>
        <begin position="9"/>
        <end position="129"/>
    </location>
</feature>